<name>A0A505IKZ3_ASPNG</name>
<protein>
    <submittedName>
        <fullName evidence="2">WD domain, G-beta repeat family protein</fullName>
    </submittedName>
</protein>
<dbReference type="VEuPathDB" id="FungiDB:ATCC64974_66540"/>
<proteinExistence type="predicted"/>
<dbReference type="Proteomes" id="UP000197666">
    <property type="component" value="Unassembled WGS sequence"/>
</dbReference>
<comment type="caution">
    <text evidence="2">The sequence shown here is derived from an EMBL/GenBank/DDBJ whole genome shotgun (WGS) entry which is preliminary data.</text>
</comment>
<evidence type="ECO:0000256" key="1">
    <source>
        <dbReference type="SAM" id="Phobius"/>
    </source>
</evidence>
<dbReference type="VEuPathDB" id="FungiDB:M747DRAFT_334547"/>
<dbReference type="EMBL" id="NKJJ02000008">
    <property type="protein sequence ID" value="TPR09622.1"/>
    <property type="molecule type" value="Genomic_DNA"/>
</dbReference>
<keyword evidence="1" id="KW-0472">Membrane</keyword>
<dbReference type="GO" id="GO:0005739">
    <property type="term" value="C:mitochondrion"/>
    <property type="evidence" value="ECO:0007669"/>
    <property type="project" value="InterPro"/>
</dbReference>
<gene>
    <name evidence="2" type="ORF">CAN33_0052390</name>
</gene>
<accession>A0A505IKZ3</accession>
<organism evidence="2 3">
    <name type="scientific">Aspergillus niger</name>
    <dbReference type="NCBI Taxonomy" id="5061"/>
    <lineage>
        <taxon>Eukaryota</taxon>
        <taxon>Fungi</taxon>
        <taxon>Dikarya</taxon>
        <taxon>Ascomycota</taxon>
        <taxon>Pezizomycotina</taxon>
        <taxon>Eurotiomycetes</taxon>
        <taxon>Eurotiomycetidae</taxon>
        <taxon>Eurotiales</taxon>
        <taxon>Aspergillaceae</taxon>
        <taxon>Aspergillus</taxon>
        <taxon>Aspergillus subgen. Circumdati</taxon>
    </lineage>
</organism>
<keyword evidence="1" id="KW-1133">Transmembrane helix</keyword>
<evidence type="ECO:0000313" key="2">
    <source>
        <dbReference type="EMBL" id="TPR09622.1"/>
    </source>
</evidence>
<sequence length="201" mass="23085">MFFARRSVASARLLLRNQQPRRFDSHAAHHAEPVNESFGVRSPLLQWERKRTLPTLADIYSYYTIVALRSFYVTFGTFASAFVLYQVSKSNDKSDSPSWITNLIHKWTPDEKIFEQRNAIHTAAMEKVAHDRHLFASQGPREFIELKQPEVSFSAVAPYNVAPGQSADLSHVVAHYQRQNQEMETARVARMQDGKVVSLYE</sequence>
<dbReference type="VEuPathDB" id="FungiDB:ASPNIDRAFT2_1145924"/>
<keyword evidence="1" id="KW-0812">Transmembrane</keyword>
<dbReference type="PANTHER" id="PTHR42100:SF1">
    <property type="entry name" value="OXIDOREDUCTASE 178 KDA SUBUNIT, PUTATIVE (AFU_ORTHOLOGUE AFUA_8G04320)-RELATED"/>
    <property type="match status" value="1"/>
</dbReference>
<feature type="transmembrane region" description="Helical" evidence="1">
    <location>
        <begin position="60"/>
        <end position="85"/>
    </location>
</feature>
<reference evidence="3" key="1">
    <citation type="submission" date="2018-10" db="EMBL/GenBank/DDBJ databases">
        <title>FDA dAtabase for Regulatory Grade micrObial Sequences (FDA-ARGOS): Supporting development and validation of Infectious Disease Dx tests.</title>
        <authorList>
            <person name="Kerrigan L."/>
            <person name="Tallon L."/>
            <person name="Sadzewicz L."/>
            <person name="Sengamalay N."/>
            <person name="Ott S."/>
            <person name="Godinez A."/>
            <person name="Nagaraj S."/>
            <person name="Vavikolanu K."/>
            <person name="Nadendla S."/>
            <person name="George J."/>
            <person name="Sichtig H."/>
        </authorList>
    </citation>
    <scope>NUCLEOTIDE SEQUENCE [LARGE SCALE GENOMIC DNA]</scope>
    <source>
        <strain evidence="3">FDAARGOS_311</strain>
    </source>
</reference>
<dbReference type="VEuPathDB" id="FungiDB:An16g08740"/>
<dbReference type="AlphaFoldDB" id="A0A505IKZ3"/>
<evidence type="ECO:0000313" key="3">
    <source>
        <dbReference type="Proteomes" id="UP000197666"/>
    </source>
</evidence>
<dbReference type="InterPro" id="IPR034444">
    <property type="entry name" value="Nuo17.8"/>
</dbReference>
<dbReference type="PANTHER" id="PTHR42100">
    <property type="entry name" value="OXIDOREDUCTASE 178 KDA SUBUNIT, PUTATIVE (AFU_ORTHOLOGUE AFUA_8G04320)-RELATED"/>
    <property type="match status" value="1"/>
</dbReference>